<proteinExistence type="predicted"/>
<feature type="domain" description="Apple" evidence="4">
    <location>
        <begin position="169"/>
        <end position="249"/>
    </location>
</feature>
<evidence type="ECO:0000259" key="3">
    <source>
        <dbReference type="PROSITE" id="PS50923"/>
    </source>
</evidence>
<comment type="caution">
    <text evidence="5">The sequence shown here is derived from an EMBL/GenBank/DDBJ whole genome shotgun (WGS) entry which is preliminary data.</text>
</comment>
<reference evidence="5 6" key="1">
    <citation type="submission" date="2024-01" db="EMBL/GenBank/DDBJ databases">
        <title>The genome of the rayed Mediterranean limpet Patella caerulea (Linnaeus, 1758).</title>
        <authorList>
            <person name="Anh-Thu Weber A."/>
            <person name="Halstead-Nussloch G."/>
        </authorList>
    </citation>
    <scope>NUCLEOTIDE SEQUENCE [LARGE SCALE GENOMIC DNA]</scope>
    <source>
        <strain evidence="5">AATW-2023a</strain>
        <tissue evidence="5">Whole specimen</tissue>
    </source>
</reference>
<comment type="caution">
    <text evidence="2">Lacks conserved residue(s) required for the propagation of feature annotation.</text>
</comment>
<dbReference type="Proteomes" id="UP001347796">
    <property type="component" value="Unassembled WGS sequence"/>
</dbReference>
<gene>
    <name evidence="5" type="ORF">SNE40_017617</name>
</gene>
<dbReference type="EMBL" id="JAZGQO010000011">
    <property type="protein sequence ID" value="KAK6174311.1"/>
    <property type="molecule type" value="Genomic_DNA"/>
</dbReference>
<dbReference type="SUPFAM" id="SSF57535">
    <property type="entry name" value="Complement control module/SCR domain"/>
    <property type="match status" value="1"/>
</dbReference>
<evidence type="ECO:0000259" key="4">
    <source>
        <dbReference type="PROSITE" id="PS50948"/>
    </source>
</evidence>
<dbReference type="AlphaFoldDB" id="A0AAN8PM82"/>
<dbReference type="Pfam" id="PF00024">
    <property type="entry name" value="PAN_1"/>
    <property type="match status" value="1"/>
</dbReference>
<evidence type="ECO:0008006" key="7">
    <source>
        <dbReference type="Google" id="ProtNLM"/>
    </source>
</evidence>
<evidence type="ECO:0000313" key="6">
    <source>
        <dbReference type="Proteomes" id="UP001347796"/>
    </source>
</evidence>
<keyword evidence="6" id="KW-1185">Reference proteome</keyword>
<dbReference type="PROSITE" id="PS50923">
    <property type="entry name" value="SUSHI"/>
    <property type="match status" value="1"/>
</dbReference>
<keyword evidence="2" id="KW-0768">Sushi</keyword>
<evidence type="ECO:0000256" key="1">
    <source>
        <dbReference type="ARBA" id="ARBA00023157"/>
    </source>
</evidence>
<accession>A0AAN8PM82</accession>
<evidence type="ECO:0000256" key="2">
    <source>
        <dbReference type="PROSITE-ProRule" id="PRU00302"/>
    </source>
</evidence>
<dbReference type="InterPro" id="IPR000436">
    <property type="entry name" value="Sushi_SCR_CCP_dom"/>
</dbReference>
<keyword evidence="1" id="KW-1015">Disulfide bond</keyword>
<dbReference type="InterPro" id="IPR003609">
    <property type="entry name" value="Pan_app"/>
</dbReference>
<feature type="domain" description="Sushi" evidence="3">
    <location>
        <begin position="286"/>
        <end position="345"/>
    </location>
</feature>
<evidence type="ECO:0000313" key="5">
    <source>
        <dbReference type="EMBL" id="KAK6174311.1"/>
    </source>
</evidence>
<protein>
    <recommendedName>
        <fullName evidence="7">Sushi domain-containing protein</fullName>
    </recommendedName>
</protein>
<dbReference type="InterPro" id="IPR035976">
    <property type="entry name" value="Sushi/SCR/CCP_sf"/>
</dbReference>
<organism evidence="5 6">
    <name type="scientific">Patella caerulea</name>
    <name type="common">Rayed Mediterranean limpet</name>
    <dbReference type="NCBI Taxonomy" id="87958"/>
    <lineage>
        <taxon>Eukaryota</taxon>
        <taxon>Metazoa</taxon>
        <taxon>Spiralia</taxon>
        <taxon>Lophotrochozoa</taxon>
        <taxon>Mollusca</taxon>
        <taxon>Gastropoda</taxon>
        <taxon>Patellogastropoda</taxon>
        <taxon>Patelloidea</taxon>
        <taxon>Patellidae</taxon>
        <taxon>Patella</taxon>
    </lineage>
</organism>
<dbReference type="Gene3D" id="3.50.4.10">
    <property type="entry name" value="Hepatocyte Growth Factor"/>
    <property type="match status" value="1"/>
</dbReference>
<sequence>MSRRSHPLLRVTAENTHWPRRRFITTAKHQGILELTKSKFHKSEWICWMVFLSVSYSDASVCAAVNLPSVLVNTSLSIGVFDILHPGGLALCARECKYRLRCITFNYKASTDECQLNQETMANWEADATSDGFSFSNIDTWPETIAGECADLPCEFHERCQPNQNGNMCETIYFDVTREYDTALIGYVFDTLTALSEHGCAAECYYRSACVSFNYDTNTNTCQLTTENMTTDYFSYIGNMPGFLYSNLNQFDPDGIVGECSTQPCYDDEVCEDDIGATPPYICTLEYCLPPDPPVDVHVIPEFDQSVSLWRIGSHLKYRCSPGYYPAVNWTCSVDGYWLEPQCTNN</sequence>
<dbReference type="SUPFAM" id="SSF57414">
    <property type="entry name" value="Hairpin loop containing domain-like"/>
    <property type="match status" value="2"/>
</dbReference>
<dbReference type="SMART" id="SM00473">
    <property type="entry name" value="PAN_AP"/>
    <property type="match status" value="2"/>
</dbReference>
<name>A0AAN8PM82_PATCE</name>
<dbReference type="PROSITE" id="PS50948">
    <property type="entry name" value="PAN"/>
    <property type="match status" value="1"/>
</dbReference>